<evidence type="ECO:0000313" key="2">
    <source>
        <dbReference type="Proteomes" id="UP000593575"/>
    </source>
</evidence>
<accession>A0A7J9KI13</accession>
<sequence length="68" mass="8360">MKEIWDQWNDEIKQLFYYNYDDLSYLFDIKVDKKVDLVPTWKSTRPCSVARRFKLIRLTPELPMSQRS</sequence>
<dbReference type="Proteomes" id="UP000593575">
    <property type="component" value="Unassembled WGS sequence"/>
</dbReference>
<evidence type="ECO:0000313" key="1">
    <source>
        <dbReference type="EMBL" id="MBA0846060.1"/>
    </source>
</evidence>
<organism evidence="1 2">
    <name type="scientific">Gossypium armourianum</name>
    <dbReference type="NCBI Taxonomy" id="34283"/>
    <lineage>
        <taxon>Eukaryota</taxon>
        <taxon>Viridiplantae</taxon>
        <taxon>Streptophyta</taxon>
        <taxon>Embryophyta</taxon>
        <taxon>Tracheophyta</taxon>
        <taxon>Spermatophyta</taxon>
        <taxon>Magnoliopsida</taxon>
        <taxon>eudicotyledons</taxon>
        <taxon>Gunneridae</taxon>
        <taxon>Pentapetalae</taxon>
        <taxon>rosids</taxon>
        <taxon>malvids</taxon>
        <taxon>Malvales</taxon>
        <taxon>Malvaceae</taxon>
        <taxon>Malvoideae</taxon>
        <taxon>Gossypium</taxon>
    </lineage>
</organism>
<keyword evidence="2" id="KW-1185">Reference proteome</keyword>
<reference evidence="1 2" key="1">
    <citation type="journal article" date="2019" name="Genome Biol. Evol.">
        <title>Insights into the evolution of the New World diploid cottons (Gossypium, subgenus Houzingenia) based on genome sequencing.</title>
        <authorList>
            <person name="Grover C.E."/>
            <person name="Arick M.A. 2nd"/>
            <person name="Thrash A."/>
            <person name="Conover J.L."/>
            <person name="Sanders W.S."/>
            <person name="Peterson D.G."/>
            <person name="Frelichowski J.E."/>
            <person name="Scheffler J.A."/>
            <person name="Scheffler B.E."/>
            <person name="Wendel J.F."/>
        </authorList>
    </citation>
    <scope>NUCLEOTIDE SEQUENCE [LARGE SCALE GENOMIC DNA]</scope>
    <source>
        <strain evidence="1">6</strain>
        <tissue evidence="1">Leaf</tissue>
    </source>
</reference>
<gene>
    <name evidence="1" type="ORF">Goarm_022273</name>
</gene>
<comment type="caution">
    <text evidence="1">The sequence shown here is derived from an EMBL/GenBank/DDBJ whole genome shotgun (WGS) entry which is preliminary data.</text>
</comment>
<protein>
    <submittedName>
        <fullName evidence="1">Uncharacterized protein</fullName>
    </submittedName>
</protein>
<name>A0A7J9KI13_9ROSI</name>
<dbReference type="AlphaFoldDB" id="A0A7J9KI13"/>
<proteinExistence type="predicted"/>
<dbReference type="EMBL" id="JABFAE010419898">
    <property type="protein sequence ID" value="MBA0846060.1"/>
    <property type="molecule type" value="Genomic_DNA"/>
</dbReference>